<dbReference type="Proteomes" id="UP000001299">
    <property type="component" value="Chromosome 1"/>
</dbReference>
<dbReference type="STRING" id="515622.bpr_I1712"/>
<dbReference type="KEGG" id="bpb:bpr_I1712"/>
<dbReference type="PANTHER" id="PTHR21197">
    <property type="entry name" value="UDP-GALACTOPYRANOSE MUTASE"/>
    <property type="match status" value="1"/>
</dbReference>
<dbReference type="HOGENOM" id="CLU_026719_2_1_9"/>
<feature type="domain" description="Amine oxidase" evidence="1">
    <location>
        <begin position="14"/>
        <end position="265"/>
    </location>
</feature>
<dbReference type="Pfam" id="PF01593">
    <property type="entry name" value="Amino_oxidase"/>
    <property type="match status" value="1"/>
</dbReference>
<organism evidence="2 3">
    <name type="scientific">Butyrivibrio proteoclasticus (strain ATCC 51982 / DSM 14932 / B316)</name>
    <name type="common">Clostridium proteoclasticum</name>
    <dbReference type="NCBI Taxonomy" id="515622"/>
    <lineage>
        <taxon>Bacteria</taxon>
        <taxon>Bacillati</taxon>
        <taxon>Bacillota</taxon>
        <taxon>Clostridia</taxon>
        <taxon>Lachnospirales</taxon>
        <taxon>Lachnospiraceae</taxon>
        <taxon>Butyrivibrio</taxon>
    </lineage>
</organism>
<dbReference type="GO" id="GO:0005829">
    <property type="term" value="C:cytosol"/>
    <property type="evidence" value="ECO:0007669"/>
    <property type="project" value="TreeGrafter"/>
</dbReference>
<evidence type="ECO:0000313" key="3">
    <source>
        <dbReference type="Proteomes" id="UP000001299"/>
    </source>
</evidence>
<dbReference type="GO" id="GO:0008767">
    <property type="term" value="F:UDP-galactopyranose mutase activity"/>
    <property type="evidence" value="ECO:0007669"/>
    <property type="project" value="TreeGrafter"/>
</dbReference>
<dbReference type="Gene3D" id="3.50.50.60">
    <property type="entry name" value="FAD/NAD(P)-binding domain"/>
    <property type="match status" value="1"/>
</dbReference>
<gene>
    <name evidence="2" type="ordered locus">bpr_I1712</name>
</gene>
<evidence type="ECO:0000259" key="1">
    <source>
        <dbReference type="Pfam" id="PF01593"/>
    </source>
</evidence>
<reference evidence="2 3" key="1">
    <citation type="journal article" date="2010" name="PLoS ONE">
        <title>The glycobiome of the rumen bacterium Butyrivibrio proteoclasticus B316(T) highlights adaptation to a polysaccharide-rich environment.</title>
        <authorList>
            <person name="Kelly W.J."/>
            <person name="Leahy S.C."/>
            <person name="Altermann E."/>
            <person name="Yeoman C.J."/>
            <person name="Dunne J.C."/>
            <person name="Kong Z."/>
            <person name="Pacheco D.M."/>
            <person name="Li D."/>
            <person name="Noel S.J."/>
            <person name="Moon C.D."/>
            <person name="Cookson A.L."/>
            <person name="Attwood G.T."/>
        </authorList>
    </citation>
    <scope>NUCLEOTIDE SEQUENCE [LARGE SCALE GENOMIC DNA]</scope>
    <source>
        <strain evidence="3">ATCC 51982 / DSM 14932 / B316</strain>
    </source>
</reference>
<protein>
    <submittedName>
        <fullName evidence="2">Flavin containing amine oxidoreductase family protein</fullName>
    </submittedName>
</protein>
<dbReference type="PANTHER" id="PTHR21197:SF0">
    <property type="entry name" value="UDP-GALACTOPYRANOSE MUTASE"/>
    <property type="match status" value="1"/>
</dbReference>
<keyword evidence="3" id="KW-1185">Reference proteome</keyword>
<proteinExistence type="predicted"/>
<dbReference type="EMBL" id="CP001810">
    <property type="protein sequence ID" value="ADL34449.1"/>
    <property type="molecule type" value="Genomic_DNA"/>
</dbReference>
<evidence type="ECO:0000313" key="2">
    <source>
        <dbReference type="EMBL" id="ADL34449.1"/>
    </source>
</evidence>
<name>E0RXM2_BUTPB</name>
<dbReference type="eggNOG" id="COG1232">
    <property type="taxonomic scope" value="Bacteria"/>
</dbReference>
<dbReference type="SUPFAM" id="SSF51971">
    <property type="entry name" value="Nucleotide-binding domain"/>
    <property type="match status" value="1"/>
</dbReference>
<accession>E0RXM2</accession>
<dbReference type="GO" id="GO:0050660">
    <property type="term" value="F:flavin adenine dinucleotide binding"/>
    <property type="evidence" value="ECO:0007669"/>
    <property type="project" value="TreeGrafter"/>
</dbReference>
<dbReference type="InterPro" id="IPR036188">
    <property type="entry name" value="FAD/NAD-bd_sf"/>
</dbReference>
<dbReference type="GO" id="GO:0016491">
    <property type="term" value="F:oxidoreductase activity"/>
    <property type="evidence" value="ECO:0007669"/>
    <property type="project" value="InterPro"/>
</dbReference>
<sequence length="407" mass="46838">MEKAKYLILGAGPSGLTLGRKLLDKGEKDFIILEKEDTVGGLCRSETVDGKPLDIGGGHFLDVRRPLVCEFVFRFLEEKEWNSFDRDSRIRVHGTEINHPFEANIWQLPKEYQDKYLDSIQKAGCNTGVEKPSLFTEWIRWKLGDEIADNYMLPYNSKMFSDTLDELGTYWLEKLPNVSYEDTLRSCKEHRMFGSQPGHAQFYYPKEYGYGEAFIRIADSMKENVFTGVSVTEINLDTRIVTCGDGRAFQAETIITTIPWDCVKLTGISDEFAGAVSSLKHSAVEIRYVDEDPETPAHWVYVPDANTPYHRILCRCNFCPDSKGYWVETVKKRTAKYVGSKWEKNYAYMNEYAYPLNTIDKPQKIRLILDEAREKGVIGLGRWGEHEHYNSDVVMERAMKLADELMD</sequence>
<dbReference type="InterPro" id="IPR002937">
    <property type="entry name" value="Amino_oxidase"/>
</dbReference>
<dbReference type="AlphaFoldDB" id="E0RXM2"/>
<dbReference type="RefSeq" id="WP_013281103.1">
    <property type="nucleotide sequence ID" value="NC_014387.1"/>
</dbReference>